<name>A0A2P5BPZ2_TREOI</name>
<dbReference type="AlphaFoldDB" id="A0A2P5BPZ2"/>
<gene>
    <name evidence="1" type="ORF">TorRG33x02_312850</name>
</gene>
<accession>A0A2P5BPZ2</accession>
<proteinExistence type="predicted"/>
<reference evidence="2" key="1">
    <citation type="submission" date="2016-06" db="EMBL/GenBank/DDBJ databases">
        <title>Parallel loss of symbiosis genes in relatives of nitrogen-fixing non-legume Parasponia.</title>
        <authorList>
            <person name="Van Velzen R."/>
            <person name="Holmer R."/>
            <person name="Bu F."/>
            <person name="Rutten L."/>
            <person name="Van Zeijl A."/>
            <person name="Liu W."/>
            <person name="Santuari L."/>
            <person name="Cao Q."/>
            <person name="Sharma T."/>
            <person name="Shen D."/>
            <person name="Roswanjaya Y."/>
            <person name="Wardhani T."/>
            <person name="Kalhor M.S."/>
            <person name="Jansen J."/>
            <person name="Van den Hoogen J."/>
            <person name="Gungor B."/>
            <person name="Hartog M."/>
            <person name="Hontelez J."/>
            <person name="Verver J."/>
            <person name="Yang W.-C."/>
            <person name="Schijlen E."/>
            <person name="Repin R."/>
            <person name="Schilthuizen M."/>
            <person name="Schranz E."/>
            <person name="Heidstra R."/>
            <person name="Miyata K."/>
            <person name="Fedorova E."/>
            <person name="Kohlen W."/>
            <person name="Bisseling T."/>
            <person name="Smit S."/>
            <person name="Geurts R."/>
        </authorList>
    </citation>
    <scope>NUCLEOTIDE SEQUENCE [LARGE SCALE GENOMIC DNA]</scope>
    <source>
        <strain evidence="2">cv. RG33-2</strain>
    </source>
</reference>
<keyword evidence="2" id="KW-1185">Reference proteome</keyword>
<dbReference type="InParanoid" id="A0A2P5BPZ2"/>
<evidence type="ECO:0000313" key="2">
    <source>
        <dbReference type="Proteomes" id="UP000237000"/>
    </source>
</evidence>
<organism evidence="1 2">
    <name type="scientific">Trema orientale</name>
    <name type="common">Charcoal tree</name>
    <name type="synonym">Celtis orientalis</name>
    <dbReference type="NCBI Taxonomy" id="63057"/>
    <lineage>
        <taxon>Eukaryota</taxon>
        <taxon>Viridiplantae</taxon>
        <taxon>Streptophyta</taxon>
        <taxon>Embryophyta</taxon>
        <taxon>Tracheophyta</taxon>
        <taxon>Spermatophyta</taxon>
        <taxon>Magnoliopsida</taxon>
        <taxon>eudicotyledons</taxon>
        <taxon>Gunneridae</taxon>
        <taxon>Pentapetalae</taxon>
        <taxon>rosids</taxon>
        <taxon>fabids</taxon>
        <taxon>Rosales</taxon>
        <taxon>Cannabaceae</taxon>
        <taxon>Trema</taxon>
    </lineage>
</organism>
<comment type="caution">
    <text evidence="1">The sequence shown here is derived from an EMBL/GenBank/DDBJ whole genome shotgun (WGS) entry which is preliminary data.</text>
</comment>
<dbReference type="EMBL" id="JXTC01000481">
    <property type="protein sequence ID" value="PON50869.1"/>
    <property type="molecule type" value="Genomic_DNA"/>
</dbReference>
<protein>
    <submittedName>
        <fullName evidence="1">Uncharacterized protein</fullName>
    </submittedName>
</protein>
<sequence>MVVHWRGATLGMVVGGGGRRLYVHNYVEDSEERRERNDELNLSRVGVGWDFSTALEVREEERKRQAH</sequence>
<evidence type="ECO:0000313" key="1">
    <source>
        <dbReference type="EMBL" id="PON50869.1"/>
    </source>
</evidence>
<dbReference type="Proteomes" id="UP000237000">
    <property type="component" value="Unassembled WGS sequence"/>
</dbReference>